<feature type="non-terminal residue" evidence="1">
    <location>
        <position position="1"/>
    </location>
</feature>
<name>A0A0F8WUT1_9ZZZZ</name>
<protein>
    <submittedName>
        <fullName evidence="1">Uncharacterized protein</fullName>
    </submittedName>
</protein>
<sequence>VPTLKQWEILQPLLDLSLDYLPLIKRVEAEREIVGEGSSGIGSGKTFAFEQMIKGEEAGEYDITTPATDLAKQWEGHRYGLQALKPAAEPIIVFQKPYEGRPVDSITETGAGAINIDGGRIGGEPWKWGTQTDIKGGGYGNKRPSDGDVLAKNVTGGENGRWPANFVLTHSHDCQMIGYRDSDSYQINRFTDGAKPFGDGAGHEFESEEVEGGRVPVWECVDGCPVKALDLQGGVAQSVFPRYNIEKRECELCGVELIGDVNMSAGKKMENKSDNLRTDGLGSKRTVKSQRVTKYIILTTTNSITICPTCNLSRQNGMITTISDLEKTIKQLMELNTEDASVVL</sequence>
<feature type="non-terminal residue" evidence="1">
    <location>
        <position position="344"/>
    </location>
</feature>
<dbReference type="AlphaFoldDB" id="A0A0F8WUT1"/>
<organism evidence="1">
    <name type="scientific">marine sediment metagenome</name>
    <dbReference type="NCBI Taxonomy" id="412755"/>
    <lineage>
        <taxon>unclassified sequences</taxon>
        <taxon>metagenomes</taxon>
        <taxon>ecological metagenomes</taxon>
    </lineage>
</organism>
<dbReference type="EMBL" id="LAZR01067156">
    <property type="protein sequence ID" value="KKK52170.1"/>
    <property type="molecule type" value="Genomic_DNA"/>
</dbReference>
<gene>
    <name evidence="1" type="ORF">LCGC14_3107610</name>
</gene>
<proteinExistence type="predicted"/>
<evidence type="ECO:0000313" key="1">
    <source>
        <dbReference type="EMBL" id="KKK52170.1"/>
    </source>
</evidence>
<comment type="caution">
    <text evidence="1">The sequence shown here is derived from an EMBL/GenBank/DDBJ whole genome shotgun (WGS) entry which is preliminary data.</text>
</comment>
<accession>A0A0F8WUT1</accession>
<reference evidence="1" key="1">
    <citation type="journal article" date="2015" name="Nature">
        <title>Complex archaea that bridge the gap between prokaryotes and eukaryotes.</title>
        <authorList>
            <person name="Spang A."/>
            <person name="Saw J.H."/>
            <person name="Jorgensen S.L."/>
            <person name="Zaremba-Niedzwiedzka K."/>
            <person name="Martijn J."/>
            <person name="Lind A.E."/>
            <person name="van Eijk R."/>
            <person name="Schleper C."/>
            <person name="Guy L."/>
            <person name="Ettema T.J."/>
        </authorList>
    </citation>
    <scope>NUCLEOTIDE SEQUENCE</scope>
</reference>